<dbReference type="InterPro" id="IPR012910">
    <property type="entry name" value="Plug_dom"/>
</dbReference>
<dbReference type="InterPro" id="IPR023997">
    <property type="entry name" value="TonB-dep_OMP_SusC/RagA_CS"/>
</dbReference>
<name>A0ABY6D2S7_9BACT</name>
<evidence type="ECO:0000256" key="5">
    <source>
        <dbReference type="ARBA" id="ARBA00023077"/>
    </source>
</evidence>
<dbReference type="Pfam" id="PF13715">
    <property type="entry name" value="CarbopepD_reg_2"/>
    <property type="match status" value="1"/>
</dbReference>
<dbReference type="Pfam" id="PF00593">
    <property type="entry name" value="TonB_dep_Rec_b-barrel"/>
    <property type="match status" value="1"/>
</dbReference>
<dbReference type="PROSITE" id="PS00018">
    <property type="entry name" value="EF_HAND_1"/>
    <property type="match status" value="1"/>
</dbReference>
<dbReference type="InterPro" id="IPR008969">
    <property type="entry name" value="CarboxyPept-like_regulatory"/>
</dbReference>
<evidence type="ECO:0000256" key="7">
    <source>
        <dbReference type="ARBA" id="ARBA00023237"/>
    </source>
</evidence>
<dbReference type="SUPFAM" id="SSF49464">
    <property type="entry name" value="Carboxypeptidase regulatory domain-like"/>
    <property type="match status" value="1"/>
</dbReference>
<evidence type="ECO:0000259" key="11">
    <source>
        <dbReference type="Pfam" id="PF00593"/>
    </source>
</evidence>
<dbReference type="SUPFAM" id="SSF56935">
    <property type="entry name" value="Porins"/>
    <property type="match status" value="1"/>
</dbReference>
<evidence type="ECO:0000256" key="3">
    <source>
        <dbReference type="ARBA" id="ARBA00022452"/>
    </source>
</evidence>
<evidence type="ECO:0000313" key="14">
    <source>
        <dbReference type="Proteomes" id="UP001062165"/>
    </source>
</evidence>
<feature type="domain" description="TonB-dependent receptor-like beta-barrel" evidence="11">
    <location>
        <begin position="469"/>
        <end position="981"/>
    </location>
</feature>
<comment type="subcellular location">
    <subcellularLocation>
        <location evidence="1 8">Cell outer membrane</location>
        <topology evidence="1 8">Multi-pass membrane protein</topology>
    </subcellularLocation>
</comment>
<dbReference type="InterPro" id="IPR036942">
    <property type="entry name" value="Beta-barrel_TonB_sf"/>
</dbReference>
<keyword evidence="6 8" id="KW-0472">Membrane</keyword>
<dbReference type="Gene3D" id="2.60.40.1120">
    <property type="entry name" value="Carboxypeptidase-like, regulatory domain"/>
    <property type="match status" value="1"/>
</dbReference>
<reference evidence="13" key="1">
    <citation type="submission" date="2022-10" db="EMBL/GenBank/DDBJ databases">
        <title>Comparative genomics and taxonomic characterization of three novel marine species of genus Reichenbachiella exhibiting antioxidant and polysaccharide degradation activities.</title>
        <authorList>
            <person name="Muhammad N."/>
            <person name="Lee Y.-J."/>
            <person name="Ko J."/>
            <person name="Kim S.-G."/>
        </authorList>
    </citation>
    <scope>NUCLEOTIDE SEQUENCE</scope>
    <source>
        <strain evidence="13">Wsw4-B4</strain>
    </source>
</reference>
<evidence type="ECO:0000256" key="4">
    <source>
        <dbReference type="ARBA" id="ARBA00022692"/>
    </source>
</evidence>
<protein>
    <submittedName>
        <fullName evidence="13">TonB-dependent receptor</fullName>
    </submittedName>
</protein>
<dbReference type="EMBL" id="CP106735">
    <property type="protein sequence ID" value="UXX79363.1"/>
    <property type="molecule type" value="Genomic_DNA"/>
</dbReference>
<dbReference type="InterPro" id="IPR039426">
    <property type="entry name" value="TonB-dep_rcpt-like"/>
</dbReference>
<dbReference type="Proteomes" id="UP001062165">
    <property type="component" value="Chromosome"/>
</dbReference>
<feature type="chain" id="PRO_5045307220" evidence="10">
    <location>
        <begin position="26"/>
        <end position="1032"/>
    </location>
</feature>
<evidence type="ECO:0000256" key="9">
    <source>
        <dbReference type="RuleBase" id="RU003357"/>
    </source>
</evidence>
<accession>A0ABY6D2S7</accession>
<feature type="domain" description="TonB-dependent receptor plug" evidence="12">
    <location>
        <begin position="122"/>
        <end position="229"/>
    </location>
</feature>
<dbReference type="NCBIfam" id="TIGR04057">
    <property type="entry name" value="SusC_RagA_signa"/>
    <property type="match status" value="1"/>
</dbReference>
<feature type="signal peptide" evidence="10">
    <location>
        <begin position="1"/>
        <end position="25"/>
    </location>
</feature>
<evidence type="ECO:0000313" key="13">
    <source>
        <dbReference type="EMBL" id="UXX79363.1"/>
    </source>
</evidence>
<evidence type="ECO:0000256" key="6">
    <source>
        <dbReference type="ARBA" id="ARBA00023136"/>
    </source>
</evidence>
<dbReference type="PROSITE" id="PS52016">
    <property type="entry name" value="TONB_DEPENDENT_REC_3"/>
    <property type="match status" value="1"/>
</dbReference>
<keyword evidence="2 8" id="KW-0813">Transport</keyword>
<proteinExistence type="inferred from homology"/>
<organism evidence="13 14">
    <name type="scientific">Reichenbachiella carrageenanivorans</name>
    <dbReference type="NCBI Taxonomy" id="2979869"/>
    <lineage>
        <taxon>Bacteria</taxon>
        <taxon>Pseudomonadati</taxon>
        <taxon>Bacteroidota</taxon>
        <taxon>Cytophagia</taxon>
        <taxon>Cytophagales</taxon>
        <taxon>Reichenbachiellaceae</taxon>
        <taxon>Reichenbachiella</taxon>
    </lineage>
</organism>
<comment type="similarity">
    <text evidence="8 9">Belongs to the TonB-dependent receptor family.</text>
</comment>
<dbReference type="InterPro" id="IPR000531">
    <property type="entry name" value="Beta-barrel_TonB"/>
</dbReference>
<evidence type="ECO:0000256" key="2">
    <source>
        <dbReference type="ARBA" id="ARBA00022448"/>
    </source>
</evidence>
<keyword evidence="4 8" id="KW-0812">Transmembrane</keyword>
<keyword evidence="13" id="KW-0675">Receptor</keyword>
<keyword evidence="7 8" id="KW-0998">Cell outer membrane</keyword>
<dbReference type="InterPro" id="IPR023996">
    <property type="entry name" value="TonB-dep_OMP_SusC/RagA"/>
</dbReference>
<dbReference type="Gene3D" id="2.170.130.10">
    <property type="entry name" value="TonB-dependent receptor, plug domain"/>
    <property type="match status" value="1"/>
</dbReference>
<dbReference type="RefSeq" id="WP_263051106.1">
    <property type="nucleotide sequence ID" value="NZ_CP106735.1"/>
</dbReference>
<keyword evidence="5 9" id="KW-0798">TonB box</keyword>
<dbReference type="NCBIfam" id="TIGR04056">
    <property type="entry name" value="OMP_RagA_SusC"/>
    <property type="match status" value="1"/>
</dbReference>
<evidence type="ECO:0000256" key="1">
    <source>
        <dbReference type="ARBA" id="ARBA00004571"/>
    </source>
</evidence>
<dbReference type="InterPro" id="IPR018247">
    <property type="entry name" value="EF_Hand_1_Ca_BS"/>
</dbReference>
<evidence type="ECO:0000256" key="8">
    <source>
        <dbReference type="PROSITE-ProRule" id="PRU01360"/>
    </source>
</evidence>
<dbReference type="InterPro" id="IPR037066">
    <property type="entry name" value="Plug_dom_sf"/>
</dbReference>
<keyword evidence="10" id="KW-0732">Signal</keyword>
<sequence length="1032" mass="113352">MKQILQFKKRYLLMSLLFVSKVAFSQSDNKVIKGQVVTEEGSALIGVHVQVTGTTLGTATDVDGAFRLSLPDSAKEVTFSMIGFQRQSIDVSSDIRTAYNILLVEDSDLLNEVIVIGYGTQKKQDFTGSVSTISNKNFENQPILRADNILSGRAAGVQVAANSGAPGGNIKIRIRGANSITGNNQPLIVIDGVIGADMQMVNPSDIQSMEVLKDASATAIYGSRGANGVVMITTKKGNADRTIVQVNSFYSVSTLPTKIDYLSAGQFAELYNEYDREIYYNPAFPYQAPFTDQEIDDFYISGGTDWQDEIFRTAHAQNYEVSVQGGSDKVAYYLSSSYLDQEGILINTGFKRFNLRSKIDIELSDKWDLNLSVSGSRQTGKNNNDVGSQYGAIGRMPQWVATEPVWDENDEFYNNTPNYGAVTGNPVGLQMTQNSDVIVDNYLPSGALTYQVIPDLSIKFAGALDIRNTNHSYFNDNYLLEGPGGITRAGVNNFRKTRSQYSVVANYKKDFGMHNIGLTGIYEGTSFKDEGAYAEASDLNSPTLGYYNLALSGTQRASSYYYDEYLNSIAFRLNYTLAGKYILTATVRRDGSSKFVGDNRYSVFPSAALAWHLGDENFVQNLNLFSTLKLRASYGLTGNQGVGSYATLPYFIQNPTVDYSPGGPTAASVTGLGVGSPGNSALKWETTKQLDVGVELGFFADRLRFELDYYQKTTSDLLLNYQLPFYAGNGTIVSNIGEVTNKGVELMMIATPIDQSWFQWDVSMNVSVNRNEVMDLGEETQIFPSTRYADADAPLNIIKVGESLGTFYGYQYEGVWKSSELDEAALFGNVPGDAKYSDLNGDHVIDTEDLQIIGRAQPKFLYGVSNTFKIKNFDVSVLMQGVYGGQVYNGMYQKSVGLFGQSQAFTSPDHYQRWTLSNEETDVPAFSTTSQLFSNSSRWLQDGSYLRLKNVTIAYNVPTAEMGPIFSSLSRLQLYVSGDNLWTWTDYTGYDPEASSAGNTVGGGSNTDVDQNIDTGAYPSPKTFIAGLKIAF</sequence>
<keyword evidence="14" id="KW-1185">Reference proteome</keyword>
<gene>
    <name evidence="13" type="ORF">N7E81_18590</name>
</gene>
<keyword evidence="3 8" id="KW-1134">Transmembrane beta strand</keyword>
<evidence type="ECO:0000256" key="10">
    <source>
        <dbReference type="SAM" id="SignalP"/>
    </source>
</evidence>
<dbReference type="Pfam" id="PF07715">
    <property type="entry name" value="Plug"/>
    <property type="match status" value="1"/>
</dbReference>
<evidence type="ECO:0000259" key="12">
    <source>
        <dbReference type="Pfam" id="PF07715"/>
    </source>
</evidence>
<dbReference type="Gene3D" id="2.40.170.20">
    <property type="entry name" value="TonB-dependent receptor, beta-barrel domain"/>
    <property type="match status" value="1"/>
</dbReference>